<dbReference type="AlphaFoldDB" id="A0A1I6G2L8"/>
<evidence type="ECO:0000313" key="2">
    <source>
        <dbReference type="Proteomes" id="UP000199478"/>
    </source>
</evidence>
<accession>A0A1I6G2L8</accession>
<keyword evidence="2" id="KW-1185">Reference proteome</keyword>
<proteinExistence type="predicted"/>
<name>A0A1I6G2L8_9RHOB</name>
<reference evidence="2" key="1">
    <citation type="submission" date="2016-10" db="EMBL/GenBank/DDBJ databases">
        <authorList>
            <person name="Varghese N."/>
            <person name="Submissions S."/>
        </authorList>
    </citation>
    <scope>NUCLEOTIDE SEQUENCE [LARGE SCALE GENOMIC DNA]</scope>
    <source>
        <strain evidence="2">DSM 26879</strain>
    </source>
</reference>
<organism evidence="1 2">
    <name type="scientific">Yoonia tamlensis</name>
    <dbReference type="NCBI Taxonomy" id="390270"/>
    <lineage>
        <taxon>Bacteria</taxon>
        <taxon>Pseudomonadati</taxon>
        <taxon>Pseudomonadota</taxon>
        <taxon>Alphaproteobacteria</taxon>
        <taxon>Rhodobacterales</taxon>
        <taxon>Paracoccaceae</taxon>
        <taxon>Yoonia</taxon>
    </lineage>
</organism>
<protein>
    <submittedName>
        <fullName evidence="1">Uncharacterized protein</fullName>
    </submittedName>
</protein>
<dbReference type="EMBL" id="FOYP01000001">
    <property type="protein sequence ID" value="SFR36371.1"/>
    <property type="molecule type" value="Genomic_DNA"/>
</dbReference>
<evidence type="ECO:0000313" key="1">
    <source>
        <dbReference type="EMBL" id="SFR36371.1"/>
    </source>
</evidence>
<sequence length="79" mass="9013">MVQLSMSSSEAKTLIRRAVCRHFVLWAYVREGECLLAFGDGFRAIVESFLETRNEHVKLFERYCASLDAKVLKTLADVS</sequence>
<dbReference type="Proteomes" id="UP000199478">
    <property type="component" value="Unassembled WGS sequence"/>
</dbReference>
<gene>
    <name evidence="1" type="ORF">SAMN04488005_0961</name>
</gene>